<evidence type="ECO:0000256" key="1">
    <source>
        <dbReference type="ARBA" id="ARBA00022603"/>
    </source>
</evidence>
<evidence type="ECO:0000256" key="3">
    <source>
        <dbReference type="ARBA" id="ARBA00022691"/>
    </source>
</evidence>
<dbReference type="GO" id="GO:0032259">
    <property type="term" value="P:methylation"/>
    <property type="evidence" value="ECO:0007669"/>
    <property type="project" value="UniProtKB-KW"/>
</dbReference>
<dbReference type="Proteomes" id="UP000283895">
    <property type="component" value="Unassembled WGS sequence"/>
</dbReference>
<dbReference type="PANTHER" id="PTHR43712">
    <property type="entry name" value="PUTATIVE (AFU_ORTHOLOGUE AFUA_4G14580)-RELATED"/>
    <property type="match status" value="1"/>
</dbReference>
<evidence type="ECO:0000256" key="2">
    <source>
        <dbReference type="ARBA" id="ARBA00022679"/>
    </source>
</evidence>
<dbReference type="InterPro" id="IPR036388">
    <property type="entry name" value="WH-like_DNA-bd_sf"/>
</dbReference>
<evidence type="ECO:0000259" key="4">
    <source>
        <dbReference type="Pfam" id="PF00891"/>
    </source>
</evidence>
<evidence type="ECO:0000313" key="6">
    <source>
        <dbReference type="Proteomes" id="UP000283895"/>
    </source>
</evidence>
<sequence length="436" mass="48790">MSTSRSLPALGHIIQSLTNSIFELLDQAKIPQPTLSQEAPVQLAMYPKEIQNSRTELLEALDELRILVLGPTSYLYFTSILSPSWTATFNVLYRYRIADHVPIDGSITYSALSEQCGLNESDTRRIVKAATSLYIFEENDEGHVTHNAISKALTTPLTHDGLGFFTEEYMPAALGLPDTLRRFPGSDRAGESAVAIANGSEGDHDIFSIITHDTDRVKRLANAMSFMTTVPETSFVHFVENVPWSPITHPAPQLPECPKVVVDIGGSHGDLGEALLRKYPGIETAIVEDLPEVTRANVDRGAPVDISQRIDYQAYDFFTEQVVKDADVYIFSNVLHDWSDSYAVQMLRNQIPALKLGARILINDICIEDVRKQKSLIHQAQRGHDLCVKMAMNAKERTREEWEELLSTADQRFQIESIVMPKQSVHSVIEVLWRGN</sequence>
<dbReference type="AlphaFoldDB" id="A0A423VME1"/>
<dbReference type="InterPro" id="IPR029063">
    <property type="entry name" value="SAM-dependent_MTases_sf"/>
</dbReference>
<reference evidence="5 6" key="1">
    <citation type="submission" date="2015-09" db="EMBL/GenBank/DDBJ databases">
        <title>Host preference determinants of Valsa canker pathogens revealed by comparative genomics.</title>
        <authorList>
            <person name="Yin Z."/>
            <person name="Huang L."/>
        </authorList>
    </citation>
    <scope>NUCLEOTIDE SEQUENCE [LARGE SCALE GENOMIC DNA]</scope>
    <source>
        <strain evidence="5 6">03-1</strain>
    </source>
</reference>
<name>A0A423VME1_9PEZI</name>
<comment type="caution">
    <text evidence="5">The sequence shown here is derived from an EMBL/GenBank/DDBJ whole genome shotgun (WGS) entry which is preliminary data.</text>
</comment>
<feature type="domain" description="O-methyltransferase C-terminal" evidence="4">
    <location>
        <begin position="260"/>
        <end position="409"/>
    </location>
</feature>
<keyword evidence="6" id="KW-1185">Reference proteome</keyword>
<keyword evidence="1" id="KW-0489">Methyltransferase</keyword>
<organism evidence="5 6">
    <name type="scientific">Cytospora schulzeri</name>
    <dbReference type="NCBI Taxonomy" id="448051"/>
    <lineage>
        <taxon>Eukaryota</taxon>
        <taxon>Fungi</taxon>
        <taxon>Dikarya</taxon>
        <taxon>Ascomycota</taxon>
        <taxon>Pezizomycotina</taxon>
        <taxon>Sordariomycetes</taxon>
        <taxon>Sordariomycetidae</taxon>
        <taxon>Diaporthales</taxon>
        <taxon>Cytosporaceae</taxon>
        <taxon>Cytospora</taxon>
    </lineage>
</organism>
<accession>A0A423VME1</accession>
<dbReference type="OrthoDB" id="2410195at2759"/>
<dbReference type="SUPFAM" id="SSF53335">
    <property type="entry name" value="S-adenosyl-L-methionine-dependent methyltransferases"/>
    <property type="match status" value="1"/>
</dbReference>
<dbReference type="PANTHER" id="PTHR43712:SF12">
    <property type="entry name" value="STERIGMATOCYSTIN 8-O-METHYLTRANSFERASE"/>
    <property type="match status" value="1"/>
</dbReference>
<dbReference type="PROSITE" id="PS51683">
    <property type="entry name" value="SAM_OMT_II"/>
    <property type="match status" value="1"/>
</dbReference>
<gene>
    <name evidence="5" type="ORF">VMCG_09278</name>
</gene>
<dbReference type="Gene3D" id="1.10.10.10">
    <property type="entry name" value="Winged helix-like DNA-binding domain superfamily/Winged helix DNA-binding domain"/>
    <property type="match status" value="1"/>
</dbReference>
<dbReference type="EMBL" id="LKEA01000051">
    <property type="protein sequence ID" value="ROV92194.1"/>
    <property type="molecule type" value="Genomic_DNA"/>
</dbReference>
<keyword evidence="2" id="KW-0808">Transferase</keyword>
<dbReference type="InterPro" id="IPR001077">
    <property type="entry name" value="COMT_C"/>
</dbReference>
<dbReference type="Pfam" id="PF00891">
    <property type="entry name" value="Methyltransf_2"/>
    <property type="match status" value="1"/>
</dbReference>
<dbReference type="SUPFAM" id="SSF46785">
    <property type="entry name" value="Winged helix' DNA-binding domain"/>
    <property type="match status" value="1"/>
</dbReference>
<dbReference type="InterPro" id="IPR036390">
    <property type="entry name" value="WH_DNA-bd_sf"/>
</dbReference>
<dbReference type="Gene3D" id="3.40.50.150">
    <property type="entry name" value="Vaccinia Virus protein VP39"/>
    <property type="match status" value="1"/>
</dbReference>
<protein>
    <recommendedName>
        <fullName evidence="4">O-methyltransferase C-terminal domain-containing protein</fullName>
    </recommendedName>
</protein>
<proteinExistence type="predicted"/>
<dbReference type="InterPro" id="IPR016461">
    <property type="entry name" value="COMT-like"/>
</dbReference>
<dbReference type="GO" id="GO:0008171">
    <property type="term" value="F:O-methyltransferase activity"/>
    <property type="evidence" value="ECO:0007669"/>
    <property type="project" value="InterPro"/>
</dbReference>
<keyword evidence="3" id="KW-0949">S-adenosyl-L-methionine</keyword>
<evidence type="ECO:0000313" key="5">
    <source>
        <dbReference type="EMBL" id="ROV92194.1"/>
    </source>
</evidence>